<protein>
    <recommendedName>
        <fullName evidence="3">BTB domain-containing protein</fullName>
    </recommendedName>
</protein>
<name>A0AAN8NNT1_9PEZI</name>
<evidence type="ECO:0000313" key="1">
    <source>
        <dbReference type="EMBL" id="KAK6513674.1"/>
    </source>
</evidence>
<sequence>MSLPIHIIDEKGDTFASCETINIGGDRNTVGFLKLSSKALSLASPSFPKLLRPQNTDNHDHDCSKTITLEVESLDSALLVMRIIHFRNSENPRKITIESLSQVAVFSNRYKCQEAVGPSVELWAKYLWSRRKLQMVQPYDDYLRWLRIGKVFKIPSVLETFAKKAVFEIDFRDGTHFHLGDAVFERELHDFAAEYIFAEREELLRRIIDVLEEKLMAIEQSFKGPSNRTRLLQTSQCHMTGIAIIQTIKLQLGYPNQGLDCFTLTEICDTLKRTCAIAQLIEDCPHRGDQSEDEMLCHLADDILDVLEVISMSDPSKPVLKGAGITPETPGTFIELEDTAGTTNTYSAVTEKPTPLRTETTIKFTNIWNPAPPSFVHF</sequence>
<accession>A0AAN8NNT1</accession>
<proteinExistence type="predicted"/>
<gene>
    <name evidence="1" type="ORF">TWF506_008113</name>
</gene>
<evidence type="ECO:0008006" key="3">
    <source>
        <dbReference type="Google" id="ProtNLM"/>
    </source>
</evidence>
<dbReference type="AlphaFoldDB" id="A0AAN8NNT1"/>
<organism evidence="1 2">
    <name type="scientific">Arthrobotrys conoides</name>
    <dbReference type="NCBI Taxonomy" id="74498"/>
    <lineage>
        <taxon>Eukaryota</taxon>
        <taxon>Fungi</taxon>
        <taxon>Dikarya</taxon>
        <taxon>Ascomycota</taxon>
        <taxon>Pezizomycotina</taxon>
        <taxon>Orbiliomycetes</taxon>
        <taxon>Orbiliales</taxon>
        <taxon>Orbiliaceae</taxon>
        <taxon>Arthrobotrys</taxon>
    </lineage>
</organism>
<keyword evidence="2" id="KW-1185">Reference proteome</keyword>
<dbReference type="EMBL" id="JAVHJM010000005">
    <property type="protein sequence ID" value="KAK6513674.1"/>
    <property type="molecule type" value="Genomic_DNA"/>
</dbReference>
<dbReference type="Proteomes" id="UP001307849">
    <property type="component" value="Unassembled WGS sequence"/>
</dbReference>
<evidence type="ECO:0000313" key="2">
    <source>
        <dbReference type="Proteomes" id="UP001307849"/>
    </source>
</evidence>
<comment type="caution">
    <text evidence="1">The sequence shown here is derived from an EMBL/GenBank/DDBJ whole genome shotgun (WGS) entry which is preliminary data.</text>
</comment>
<reference evidence="1 2" key="1">
    <citation type="submission" date="2019-10" db="EMBL/GenBank/DDBJ databases">
        <authorList>
            <person name="Palmer J.M."/>
        </authorList>
    </citation>
    <scope>NUCLEOTIDE SEQUENCE [LARGE SCALE GENOMIC DNA]</scope>
    <source>
        <strain evidence="1 2">TWF506</strain>
    </source>
</reference>